<accession>A0ABW2B0Z1</accession>
<proteinExistence type="predicted"/>
<feature type="compositionally biased region" description="Low complexity" evidence="1">
    <location>
        <begin position="184"/>
        <end position="195"/>
    </location>
</feature>
<evidence type="ECO:0000313" key="2">
    <source>
        <dbReference type="EMBL" id="MFC6759350.1"/>
    </source>
</evidence>
<evidence type="ECO:0000313" key="3">
    <source>
        <dbReference type="Proteomes" id="UP001596353"/>
    </source>
</evidence>
<feature type="region of interest" description="Disordered" evidence="1">
    <location>
        <begin position="163"/>
        <end position="195"/>
    </location>
</feature>
<sequence>MQIHIEEVPTEIRRRAAQLLETVRGTDMDPTGGKASLTREVTALFRPDIDDVAYYEFAVDLGRGDDRRTAFTGRGDEGAKRAMPAATGFIIAASKGHDHPIAHWSLNREPPSRQIAAAAEAKGSKVDRIFKVDRCPISARPPGARLPVRPGNCPCPSKGCPMTSKRREVGFPPPWCVPPEKQRTTATPAATHPRR</sequence>
<protein>
    <submittedName>
        <fullName evidence="2">Uncharacterized protein</fullName>
    </submittedName>
</protein>
<evidence type="ECO:0000256" key="1">
    <source>
        <dbReference type="SAM" id="MobiDB-lite"/>
    </source>
</evidence>
<gene>
    <name evidence="2" type="ORF">ACFQFQ_07360</name>
</gene>
<organism evidence="2 3">
    <name type="scientific">Sulfitobacter porphyrae</name>
    <dbReference type="NCBI Taxonomy" id="1246864"/>
    <lineage>
        <taxon>Bacteria</taxon>
        <taxon>Pseudomonadati</taxon>
        <taxon>Pseudomonadota</taxon>
        <taxon>Alphaproteobacteria</taxon>
        <taxon>Rhodobacterales</taxon>
        <taxon>Roseobacteraceae</taxon>
        <taxon>Sulfitobacter</taxon>
    </lineage>
</organism>
<name>A0ABW2B0Z1_9RHOB</name>
<keyword evidence="3" id="KW-1185">Reference proteome</keyword>
<comment type="caution">
    <text evidence="2">The sequence shown here is derived from an EMBL/GenBank/DDBJ whole genome shotgun (WGS) entry which is preliminary data.</text>
</comment>
<reference evidence="3" key="1">
    <citation type="journal article" date="2019" name="Int. J. Syst. Evol. Microbiol.">
        <title>The Global Catalogue of Microorganisms (GCM) 10K type strain sequencing project: providing services to taxonomists for standard genome sequencing and annotation.</title>
        <authorList>
            <consortium name="The Broad Institute Genomics Platform"/>
            <consortium name="The Broad Institute Genome Sequencing Center for Infectious Disease"/>
            <person name="Wu L."/>
            <person name="Ma J."/>
        </authorList>
    </citation>
    <scope>NUCLEOTIDE SEQUENCE [LARGE SCALE GENOMIC DNA]</scope>
    <source>
        <strain evidence="3">CCUG 66188</strain>
    </source>
</reference>
<dbReference type="EMBL" id="JBHSWG010000001">
    <property type="protein sequence ID" value="MFC6759350.1"/>
    <property type="molecule type" value="Genomic_DNA"/>
</dbReference>
<dbReference type="Proteomes" id="UP001596353">
    <property type="component" value="Unassembled WGS sequence"/>
</dbReference>